<dbReference type="InterPro" id="IPR036570">
    <property type="entry name" value="HORMA_dom_sf"/>
</dbReference>
<evidence type="ECO:0000256" key="6">
    <source>
        <dbReference type="SAM" id="MobiDB-lite"/>
    </source>
</evidence>
<evidence type="ECO:0000256" key="3">
    <source>
        <dbReference type="ARBA" id="ARBA00022454"/>
    </source>
</evidence>
<evidence type="ECO:0000256" key="4">
    <source>
        <dbReference type="ARBA" id="ARBA00023242"/>
    </source>
</evidence>
<dbReference type="STRING" id="1561998.A0A1I7UWA8"/>
<dbReference type="GO" id="GO:0005694">
    <property type="term" value="C:chromosome"/>
    <property type="evidence" value="ECO:0007669"/>
    <property type="project" value="UniProtKB-SubCell"/>
</dbReference>
<dbReference type="Proteomes" id="UP000095282">
    <property type="component" value="Unplaced"/>
</dbReference>
<dbReference type="AlphaFoldDB" id="A0A1I7UWA8"/>
<keyword evidence="3" id="KW-0158">Chromosome</keyword>
<feature type="compositionally biased region" description="Polar residues" evidence="6">
    <location>
        <begin position="287"/>
        <end position="300"/>
    </location>
</feature>
<feature type="domain" description="HORMA" evidence="7">
    <location>
        <begin position="37"/>
        <end position="248"/>
    </location>
</feature>
<dbReference type="Pfam" id="PF02301">
    <property type="entry name" value="HORMA"/>
    <property type="match status" value="1"/>
</dbReference>
<dbReference type="eggNOG" id="KOG4652">
    <property type="taxonomic scope" value="Eukaryota"/>
</dbReference>
<name>A0A1I7UWA8_9PELO</name>
<sequence length="353" mass="39542">MAPVEANYDNSLANNSTDLVEDPKWVKLFPKCVNSNDKSCNFMTRAIYVAFSVILNRRGILNMDYFSKNYITEKLKIMALSFKNPHALRISQLIKGTGEGIKDQYIKKLALVISASDDDEEAIEAYSFEFLYLENGGVEAQLNTSNNSGEAPKPIEQLARLGYQGTQLVRDQLVNMVRSIMYMCGKLLTPLPDSYSVNFRVEYTDIAPEGYKVDGFEGSSTFYTLSEDAQSAVLGHVRPGYHASLLECGSIFMNDAYQSELAMKRHVEKYIDSDLHDMNKTFYSTMETDSRLQDPTQTRSEAAALESPGDNGTMDELSTRLEDSDIGSPKAQSTVRRGAVPKPGPYTRQRARR</sequence>
<dbReference type="WBParaSite" id="Csp11.Scaffold630.g19986.t1">
    <property type="protein sequence ID" value="Csp11.Scaffold630.g19986.t1"/>
    <property type="gene ID" value="Csp11.Scaffold630.g19986"/>
</dbReference>
<dbReference type="PANTHER" id="PTHR48225">
    <property type="entry name" value="HORMA DOMAIN-CONTAINING PROTEIN 1"/>
    <property type="match status" value="1"/>
</dbReference>
<dbReference type="InterPro" id="IPR003511">
    <property type="entry name" value="HORMA_dom"/>
</dbReference>
<keyword evidence="4" id="KW-0539">Nucleus</keyword>
<comment type="subcellular location">
    <subcellularLocation>
        <location evidence="2">Chromosome</location>
    </subcellularLocation>
    <subcellularLocation>
        <location evidence="1">Nucleus</location>
    </subcellularLocation>
</comment>
<accession>A0A1I7UWA8</accession>
<reference evidence="9" key="1">
    <citation type="submission" date="2016-11" db="UniProtKB">
        <authorList>
            <consortium name="WormBaseParasite"/>
        </authorList>
    </citation>
    <scope>IDENTIFICATION</scope>
</reference>
<dbReference type="PROSITE" id="PS50815">
    <property type="entry name" value="HORMA"/>
    <property type="match status" value="1"/>
</dbReference>
<evidence type="ECO:0000259" key="7">
    <source>
        <dbReference type="PROSITE" id="PS50815"/>
    </source>
</evidence>
<dbReference type="SUPFAM" id="SSF56019">
    <property type="entry name" value="The spindle assembly checkpoint protein mad2"/>
    <property type="match status" value="1"/>
</dbReference>
<proteinExistence type="predicted"/>
<evidence type="ECO:0000256" key="5">
    <source>
        <dbReference type="ARBA" id="ARBA00023254"/>
    </source>
</evidence>
<keyword evidence="5" id="KW-0469">Meiosis</keyword>
<evidence type="ECO:0000313" key="8">
    <source>
        <dbReference type="Proteomes" id="UP000095282"/>
    </source>
</evidence>
<dbReference type="GO" id="GO:0051321">
    <property type="term" value="P:meiotic cell cycle"/>
    <property type="evidence" value="ECO:0007669"/>
    <property type="project" value="UniProtKB-KW"/>
</dbReference>
<evidence type="ECO:0000256" key="2">
    <source>
        <dbReference type="ARBA" id="ARBA00004286"/>
    </source>
</evidence>
<dbReference type="InterPro" id="IPR051294">
    <property type="entry name" value="HORMA_MeioticProgression"/>
</dbReference>
<evidence type="ECO:0000256" key="1">
    <source>
        <dbReference type="ARBA" id="ARBA00004123"/>
    </source>
</evidence>
<protein>
    <submittedName>
        <fullName evidence="9">HORMA domain-containing protein</fullName>
    </submittedName>
</protein>
<feature type="region of interest" description="Disordered" evidence="6">
    <location>
        <begin position="287"/>
        <end position="353"/>
    </location>
</feature>
<dbReference type="GO" id="GO:0005634">
    <property type="term" value="C:nucleus"/>
    <property type="evidence" value="ECO:0007669"/>
    <property type="project" value="UniProtKB-SubCell"/>
</dbReference>
<dbReference type="PANTHER" id="PTHR48225:SF7">
    <property type="entry name" value="MEIOSIS-SPECIFIC PROTEIN HOP1"/>
    <property type="match status" value="1"/>
</dbReference>
<organism evidence="8 9">
    <name type="scientific">Caenorhabditis tropicalis</name>
    <dbReference type="NCBI Taxonomy" id="1561998"/>
    <lineage>
        <taxon>Eukaryota</taxon>
        <taxon>Metazoa</taxon>
        <taxon>Ecdysozoa</taxon>
        <taxon>Nematoda</taxon>
        <taxon>Chromadorea</taxon>
        <taxon>Rhabditida</taxon>
        <taxon>Rhabditina</taxon>
        <taxon>Rhabditomorpha</taxon>
        <taxon>Rhabditoidea</taxon>
        <taxon>Rhabditidae</taxon>
        <taxon>Peloderinae</taxon>
        <taxon>Caenorhabditis</taxon>
    </lineage>
</organism>
<keyword evidence="8" id="KW-1185">Reference proteome</keyword>
<dbReference type="Gene3D" id="3.30.900.10">
    <property type="entry name" value="HORMA domain"/>
    <property type="match status" value="1"/>
</dbReference>
<evidence type="ECO:0000313" key="9">
    <source>
        <dbReference type="WBParaSite" id="Csp11.Scaffold630.g19986.t1"/>
    </source>
</evidence>